<feature type="compositionally biased region" description="Basic and acidic residues" evidence="1">
    <location>
        <begin position="76"/>
        <end position="92"/>
    </location>
</feature>
<evidence type="ECO:0000313" key="3">
    <source>
        <dbReference type="Proteomes" id="UP000251714"/>
    </source>
</evidence>
<reference evidence="2 3" key="1">
    <citation type="submission" date="2017-12" db="EMBL/GenBank/DDBJ databases">
        <title>Genome sequence of the mycotoxigenic crop pathogen Fusarium proliferatum, strain ITEM 2341 from Date Palm.</title>
        <authorList>
            <person name="Almiman B.F."/>
            <person name="Shittu T.A."/>
            <person name="Muthumeenakshi S."/>
            <person name="Baroncelli R."/>
            <person name="Sreenivasaprasada S."/>
        </authorList>
    </citation>
    <scope>NUCLEOTIDE SEQUENCE [LARGE SCALE GENOMIC DNA]</scope>
    <source>
        <strain evidence="2 3">ITEM 2341</strain>
    </source>
</reference>
<comment type="caution">
    <text evidence="2">The sequence shown here is derived from an EMBL/GenBank/DDBJ whole genome shotgun (WGS) entry which is preliminary data.</text>
</comment>
<sequence>MATSWPQEVAWPAKFREHATQLGKYLREALLRIERARDQLVPQGLGKVMAMGALSLVNKIRNIPDHRTRRALNGKNRIEGRGGKHDAGSQRY</sequence>
<feature type="region of interest" description="Disordered" evidence="1">
    <location>
        <begin position="71"/>
        <end position="92"/>
    </location>
</feature>
<dbReference type="Proteomes" id="UP000251714">
    <property type="component" value="Unassembled WGS sequence"/>
</dbReference>
<proteinExistence type="predicted"/>
<accession>A0A365MTK5</accession>
<gene>
    <name evidence="2" type="ORF">FPRO05_14203</name>
</gene>
<dbReference type="AlphaFoldDB" id="A0A365MTK5"/>
<protein>
    <submittedName>
        <fullName evidence="2">Uncharacterized protein</fullName>
    </submittedName>
</protein>
<dbReference type="EMBL" id="PKMI01000043">
    <property type="protein sequence ID" value="RBA11815.1"/>
    <property type="molecule type" value="Genomic_DNA"/>
</dbReference>
<name>A0A365MTK5_GIBIN</name>
<evidence type="ECO:0000256" key="1">
    <source>
        <dbReference type="SAM" id="MobiDB-lite"/>
    </source>
</evidence>
<organism evidence="2 3">
    <name type="scientific">Gibberella intermedia</name>
    <name type="common">Bulb rot disease fungus</name>
    <name type="synonym">Fusarium proliferatum</name>
    <dbReference type="NCBI Taxonomy" id="948311"/>
    <lineage>
        <taxon>Eukaryota</taxon>
        <taxon>Fungi</taxon>
        <taxon>Dikarya</taxon>
        <taxon>Ascomycota</taxon>
        <taxon>Pezizomycotina</taxon>
        <taxon>Sordariomycetes</taxon>
        <taxon>Hypocreomycetidae</taxon>
        <taxon>Hypocreales</taxon>
        <taxon>Nectriaceae</taxon>
        <taxon>Fusarium</taxon>
        <taxon>Fusarium fujikuroi species complex</taxon>
    </lineage>
</organism>
<evidence type="ECO:0000313" key="2">
    <source>
        <dbReference type="EMBL" id="RBA11815.1"/>
    </source>
</evidence>